<keyword evidence="2" id="KW-1185">Reference proteome</keyword>
<comment type="caution">
    <text evidence="1">The sequence shown here is derived from an EMBL/GenBank/DDBJ whole genome shotgun (WGS) entry which is preliminary data.</text>
</comment>
<gene>
    <name evidence="1" type="ORF">DC3_20990</name>
</gene>
<sequence>MSKGLSFMKIQLKQLSQTLPNTPLHLPHTGGEALTCLLSEPRPDDAVDSYYLCLEGEVLIDLPYGDFVHLKKLEAVRIEGGKNRKLTPVGQPLLLILRL</sequence>
<proteinExistence type="predicted"/>
<name>A0A511N0U1_DEIC1</name>
<evidence type="ECO:0000313" key="1">
    <source>
        <dbReference type="EMBL" id="GEM46464.1"/>
    </source>
</evidence>
<organism evidence="1 2">
    <name type="scientific">Deinococcus cellulosilyticus (strain DSM 18568 / NBRC 106333 / KACC 11606 / 5516J-15)</name>
    <dbReference type="NCBI Taxonomy" id="1223518"/>
    <lineage>
        <taxon>Bacteria</taxon>
        <taxon>Thermotogati</taxon>
        <taxon>Deinococcota</taxon>
        <taxon>Deinococci</taxon>
        <taxon>Deinococcales</taxon>
        <taxon>Deinococcaceae</taxon>
        <taxon>Deinococcus</taxon>
    </lineage>
</organism>
<accession>A0A511N0U1</accession>
<evidence type="ECO:0000313" key="2">
    <source>
        <dbReference type="Proteomes" id="UP000321306"/>
    </source>
</evidence>
<protein>
    <submittedName>
        <fullName evidence="1">Uncharacterized protein</fullName>
    </submittedName>
</protein>
<reference evidence="1 2" key="1">
    <citation type="submission" date="2019-07" db="EMBL/GenBank/DDBJ databases">
        <title>Whole genome shotgun sequence of Deinococcus cellulosilyticus NBRC 106333.</title>
        <authorList>
            <person name="Hosoyama A."/>
            <person name="Uohara A."/>
            <person name="Ohji S."/>
            <person name="Ichikawa N."/>
        </authorList>
    </citation>
    <scope>NUCLEOTIDE SEQUENCE [LARGE SCALE GENOMIC DNA]</scope>
    <source>
        <strain evidence="1 2">NBRC 106333</strain>
    </source>
</reference>
<dbReference type="EMBL" id="BJXB01000008">
    <property type="protein sequence ID" value="GEM46464.1"/>
    <property type="molecule type" value="Genomic_DNA"/>
</dbReference>
<dbReference type="AlphaFoldDB" id="A0A511N0U1"/>
<dbReference type="Proteomes" id="UP000321306">
    <property type="component" value="Unassembled WGS sequence"/>
</dbReference>